<dbReference type="SUPFAM" id="SSF50494">
    <property type="entry name" value="Trypsin-like serine proteases"/>
    <property type="match status" value="1"/>
</dbReference>
<dbReference type="EMBL" id="CP114014">
    <property type="protein sequence ID" value="XAY08332.1"/>
    <property type="molecule type" value="Genomic_DNA"/>
</dbReference>
<dbReference type="InterPro" id="IPR043504">
    <property type="entry name" value="Peptidase_S1_PA_chymotrypsin"/>
</dbReference>
<keyword evidence="2" id="KW-0378">Hydrolase</keyword>
<accession>A0AAU7B3Y2</accession>
<evidence type="ECO:0000256" key="1">
    <source>
        <dbReference type="ARBA" id="ARBA00023157"/>
    </source>
</evidence>
<dbReference type="PANTHER" id="PTHR24252">
    <property type="entry name" value="ACROSIN-RELATED"/>
    <property type="match status" value="1"/>
</dbReference>
<organism evidence="5">
    <name type="scientific">Paraconexibacter sp. AEG42_29</name>
    <dbReference type="NCBI Taxonomy" id="2997339"/>
    <lineage>
        <taxon>Bacteria</taxon>
        <taxon>Bacillati</taxon>
        <taxon>Actinomycetota</taxon>
        <taxon>Thermoleophilia</taxon>
        <taxon>Solirubrobacterales</taxon>
        <taxon>Paraconexibacteraceae</taxon>
        <taxon>Paraconexibacter</taxon>
    </lineage>
</organism>
<dbReference type="GO" id="GO:0004252">
    <property type="term" value="F:serine-type endopeptidase activity"/>
    <property type="evidence" value="ECO:0007669"/>
    <property type="project" value="InterPro"/>
</dbReference>
<feature type="signal peptide" evidence="3">
    <location>
        <begin position="1"/>
        <end position="20"/>
    </location>
</feature>
<dbReference type="PANTHER" id="PTHR24252:SF7">
    <property type="entry name" value="HYALIN"/>
    <property type="match status" value="1"/>
</dbReference>
<dbReference type="InterPro" id="IPR001254">
    <property type="entry name" value="Trypsin_dom"/>
</dbReference>
<name>A0AAU7B3Y2_9ACTN</name>
<dbReference type="InterPro" id="IPR009003">
    <property type="entry name" value="Peptidase_S1_PA"/>
</dbReference>
<dbReference type="RefSeq" id="WP_354699515.1">
    <property type="nucleotide sequence ID" value="NZ_CP114014.1"/>
</dbReference>
<reference evidence="5" key="1">
    <citation type="submission" date="2022-12" db="EMBL/GenBank/DDBJ databases">
        <title>Paraconexibacter alkalitolerans sp. nov. and Baekduia alba sp. nov., isolated from soil and emended description of the genera Paraconexibacter (Chun et al., 2020) and Baekduia (An et al., 2020).</title>
        <authorList>
            <person name="Vieira S."/>
            <person name="Huber K.J."/>
            <person name="Geppert A."/>
            <person name="Wolf J."/>
            <person name="Neumann-Schaal M."/>
            <person name="Muesken M."/>
            <person name="Overmann J."/>
        </authorList>
    </citation>
    <scope>NUCLEOTIDE SEQUENCE</scope>
    <source>
        <strain evidence="5">AEG42_29</strain>
    </source>
</reference>
<dbReference type="Gene3D" id="2.40.10.10">
    <property type="entry name" value="Trypsin-like serine proteases"/>
    <property type="match status" value="1"/>
</dbReference>
<dbReference type="PROSITE" id="PS00135">
    <property type="entry name" value="TRYPSIN_SER"/>
    <property type="match status" value="1"/>
</dbReference>
<gene>
    <name evidence="5" type="ORF">DSM112329_05232</name>
</gene>
<dbReference type="KEGG" id="parq:DSM112329_05232"/>
<keyword evidence="3" id="KW-0732">Signal</keyword>
<keyword evidence="2" id="KW-0645">Protease</keyword>
<protein>
    <recommendedName>
        <fullName evidence="4">Peptidase S1 domain-containing protein</fullName>
    </recommendedName>
</protein>
<evidence type="ECO:0000256" key="3">
    <source>
        <dbReference type="SAM" id="SignalP"/>
    </source>
</evidence>
<feature type="chain" id="PRO_5043817611" description="Peptidase S1 domain-containing protein" evidence="3">
    <location>
        <begin position="21"/>
        <end position="369"/>
    </location>
</feature>
<dbReference type="InterPro" id="IPR018114">
    <property type="entry name" value="TRYPSIN_HIS"/>
</dbReference>
<dbReference type="InterPro" id="IPR033116">
    <property type="entry name" value="TRYPSIN_SER"/>
</dbReference>
<keyword evidence="2" id="KW-0720">Serine protease</keyword>
<dbReference type="Pfam" id="PF00089">
    <property type="entry name" value="Trypsin"/>
    <property type="match status" value="1"/>
</dbReference>
<dbReference type="AlphaFoldDB" id="A0AAU7B3Y2"/>
<dbReference type="GO" id="GO:0006508">
    <property type="term" value="P:proteolysis"/>
    <property type="evidence" value="ECO:0007669"/>
    <property type="project" value="UniProtKB-KW"/>
</dbReference>
<dbReference type="PROSITE" id="PS00134">
    <property type="entry name" value="TRYPSIN_HIS"/>
    <property type="match status" value="1"/>
</dbReference>
<dbReference type="PRINTS" id="PR00722">
    <property type="entry name" value="CHYMOTRYPSIN"/>
</dbReference>
<dbReference type="CDD" id="cd00190">
    <property type="entry name" value="Tryp_SPc"/>
    <property type="match status" value="1"/>
</dbReference>
<feature type="domain" description="Peptidase S1" evidence="4">
    <location>
        <begin position="26"/>
        <end position="263"/>
    </location>
</feature>
<sequence>MRLRISVLTAATLLASVVVAAPAQAIVGGKDTAPGAYPAVAFVKISGSFACTGTLVAPKVVVTAGHCGSLTGSLIATPIGWPPSMIAVTLGAESPDGPGERATVSSVRIPPDYLATTGSDISLLILDKPAKTTPVRIAGRGGEGAWAPGVSETIVGYGLTKEDGDIPDHLQEANVPIIADPDCAKSYPGTDFTTQICAGFPQGGIDSCQGDSGGPLFGRRADGSLVLVGATSNGDGCARAGKPGIYARIADAPLREWIRGIAGDAVDADASAAPATPTPVAGPKPVVRPTTCSKPRRLTVTVKRIYRGKLRSVVVLVAGKRLTTLRSGKTSTRVVLPAGKPRTVTVKLVMRLKSGKQVTDTRRFKVCGG</sequence>
<dbReference type="InterPro" id="IPR001314">
    <property type="entry name" value="Peptidase_S1A"/>
</dbReference>
<keyword evidence="1" id="KW-1015">Disulfide bond</keyword>
<evidence type="ECO:0000256" key="2">
    <source>
        <dbReference type="RuleBase" id="RU363034"/>
    </source>
</evidence>
<evidence type="ECO:0000259" key="4">
    <source>
        <dbReference type="PROSITE" id="PS50240"/>
    </source>
</evidence>
<proteinExistence type="predicted"/>
<dbReference type="SMART" id="SM00020">
    <property type="entry name" value="Tryp_SPc"/>
    <property type="match status" value="1"/>
</dbReference>
<evidence type="ECO:0000313" key="5">
    <source>
        <dbReference type="EMBL" id="XAY08332.1"/>
    </source>
</evidence>
<dbReference type="FunFam" id="2.40.10.10:FF:000002">
    <property type="entry name" value="Transmembrane protease serine"/>
    <property type="match status" value="1"/>
</dbReference>
<dbReference type="PROSITE" id="PS50240">
    <property type="entry name" value="TRYPSIN_DOM"/>
    <property type="match status" value="1"/>
</dbReference>